<dbReference type="Proteomes" id="UP000536640">
    <property type="component" value="Unassembled WGS sequence"/>
</dbReference>
<dbReference type="PANTHER" id="PTHR30329">
    <property type="entry name" value="STATOR ELEMENT OF FLAGELLAR MOTOR COMPLEX"/>
    <property type="match status" value="1"/>
</dbReference>
<feature type="chain" id="PRO_5032428162" description="OmpA-like domain-containing protein" evidence="5">
    <location>
        <begin position="31"/>
        <end position="497"/>
    </location>
</feature>
<evidence type="ECO:0000259" key="6">
    <source>
        <dbReference type="PROSITE" id="PS51123"/>
    </source>
</evidence>
<sequence>MRSVRRYLVAVLVSALLMAPMLLTTNVAKADAMTDFLNSLGLSALFSEFGESVGTVGGSVLDPVGTGDNDFLGLDVLNPENDFGLTANSEEVTGFGNKTGSGTAIPLDELGGSEAANESGLSYESGSADRIRAVIGPDGSITAPAAAGVKDGAGQIGTAVGSNAPLPGLSDQPVGLAVLGASSSGNGEAVGIAVLSGDNSGNGGSAGVAVLSGSGSGNGDSAGISVLGGANSGNSELAGVAVLNGANSGNSGTVAVGILNGANSANGGVVGAGVLNGPGSGSGGLITLAVANAPLGPNSNGGGVGNNGSCSASGGVGCGDIGALALLDSCKDADLDGVCDELDECLNTPADMPVFLTGCHLSEDAPLVLRGVNFEFDKWDLTAESYPILEQAVKVLNAQPDFLVAVDGHTDWMGSDSYNIRLSYKRARTVYHYLVDAGIKENRLVFRGYGENVPVAANANEDGSDNPEGRAENRRVELNVLQPAVFEAVKEENLSQR</sequence>
<dbReference type="Gene3D" id="3.30.1330.60">
    <property type="entry name" value="OmpA-like domain"/>
    <property type="match status" value="1"/>
</dbReference>
<evidence type="ECO:0000313" key="7">
    <source>
        <dbReference type="EMBL" id="MBB5188388.1"/>
    </source>
</evidence>
<keyword evidence="3" id="KW-0998">Cell outer membrane</keyword>
<name>A0A840R778_9GAMM</name>
<comment type="caution">
    <text evidence="7">The sequence shown here is derived from an EMBL/GenBank/DDBJ whole genome shotgun (WGS) entry which is preliminary data.</text>
</comment>
<dbReference type="SUPFAM" id="SSF103088">
    <property type="entry name" value="OmpA-like"/>
    <property type="match status" value="1"/>
</dbReference>
<dbReference type="Pfam" id="PF00691">
    <property type="entry name" value="OmpA"/>
    <property type="match status" value="1"/>
</dbReference>
<dbReference type="InterPro" id="IPR036737">
    <property type="entry name" value="OmpA-like_sf"/>
</dbReference>
<organism evidence="7 8">
    <name type="scientific">Zhongshania antarctica</name>
    <dbReference type="NCBI Taxonomy" id="641702"/>
    <lineage>
        <taxon>Bacteria</taxon>
        <taxon>Pseudomonadati</taxon>
        <taxon>Pseudomonadota</taxon>
        <taxon>Gammaproteobacteria</taxon>
        <taxon>Cellvibrionales</taxon>
        <taxon>Spongiibacteraceae</taxon>
        <taxon>Zhongshania</taxon>
    </lineage>
</organism>
<dbReference type="PROSITE" id="PS51123">
    <property type="entry name" value="OMPA_2"/>
    <property type="match status" value="1"/>
</dbReference>
<comment type="subcellular location">
    <subcellularLocation>
        <location evidence="1">Cell outer membrane</location>
    </subcellularLocation>
</comment>
<evidence type="ECO:0000256" key="5">
    <source>
        <dbReference type="SAM" id="SignalP"/>
    </source>
</evidence>
<dbReference type="InterPro" id="IPR006665">
    <property type="entry name" value="OmpA-like"/>
</dbReference>
<evidence type="ECO:0000313" key="8">
    <source>
        <dbReference type="Proteomes" id="UP000536640"/>
    </source>
</evidence>
<feature type="domain" description="OmpA-like" evidence="6">
    <location>
        <begin position="361"/>
        <end position="484"/>
    </location>
</feature>
<feature type="signal peptide" evidence="5">
    <location>
        <begin position="1"/>
        <end position="30"/>
    </location>
</feature>
<evidence type="ECO:0000256" key="1">
    <source>
        <dbReference type="ARBA" id="ARBA00004442"/>
    </source>
</evidence>
<dbReference type="InterPro" id="IPR006664">
    <property type="entry name" value="OMP_bac"/>
</dbReference>
<keyword evidence="2 4" id="KW-0472">Membrane</keyword>
<evidence type="ECO:0000256" key="4">
    <source>
        <dbReference type="PROSITE-ProRule" id="PRU00473"/>
    </source>
</evidence>
<evidence type="ECO:0000256" key="3">
    <source>
        <dbReference type="ARBA" id="ARBA00023237"/>
    </source>
</evidence>
<dbReference type="EMBL" id="JACHHW010000007">
    <property type="protein sequence ID" value="MBB5188388.1"/>
    <property type="molecule type" value="Genomic_DNA"/>
</dbReference>
<evidence type="ECO:0000256" key="2">
    <source>
        <dbReference type="ARBA" id="ARBA00023136"/>
    </source>
</evidence>
<accession>A0A840R778</accession>
<reference evidence="7 8" key="1">
    <citation type="submission" date="2020-08" db="EMBL/GenBank/DDBJ databases">
        <title>Genomic Encyclopedia of Type Strains, Phase IV (KMG-IV): sequencing the most valuable type-strain genomes for metagenomic binning, comparative biology and taxonomic classification.</title>
        <authorList>
            <person name="Goeker M."/>
        </authorList>
    </citation>
    <scope>NUCLEOTIDE SEQUENCE [LARGE SCALE GENOMIC DNA]</scope>
    <source>
        <strain evidence="7 8">DSM 25701</strain>
    </source>
</reference>
<keyword evidence="8" id="KW-1185">Reference proteome</keyword>
<gene>
    <name evidence="7" type="ORF">HNQ57_002670</name>
</gene>
<keyword evidence="5" id="KW-0732">Signal</keyword>
<protein>
    <recommendedName>
        <fullName evidence="6">OmpA-like domain-containing protein</fullName>
    </recommendedName>
</protein>
<dbReference type="RefSeq" id="WP_184463731.1">
    <property type="nucleotide sequence ID" value="NZ_JACHHW010000007.1"/>
</dbReference>
<dbReference type="InterPro" id="IPR050330">
    <property type="entry name" value="Bact_OuterMem_StrucFunc"/>
</dbReference>
<proteinExistence type="predicted"/>
<dbReference type="GO" id="GO:0009279">
    <property type="term" value="C:cell outer membrane"/>
    <property type="evidence" value="ECO:0007669"/>
    <property type="project" value="UniProtKB-SubCell"/>
</dbReference>
<dbReference type="CDD" id="cd07185">
    <property type="entry name" value="OmpA_C-like"/>
    <property type="match status" value="1"/>
</dbReference>
<dbReference type="PRINTS" id="PR01021">
    <property type="entry name" value="OMPADOMAIN"/>
</dbReference>
<dbReference type="PANTHER" id="PTHR30329:SF21">
    <property type="entry name" value="LIPOPROTEIN YIAD-RELATED"/>
    <property type="match status" value="1"/>
</dbReference>
<dbReference type="AlphaFoldDB" id="A0A840R778"/>